<protein>
    <recommendedName>
        <fullName evidence="9">Glutamine--tRNA ligase</fullName>
        <ecNumber evidence="9">6.1.1.18</ecNumber>
    </recommendedName>
    <alternativeName>
        <fullName evidence="9">Glutaminyl-tRNA synthetase</fullName>
        <shortName evidence="9">GlnRS</shortName>
    </alternativeName>
</protein>
<evidence type="ECO:0000256" key="9">
    <source>
        <dbReference type="HAMAP-Rule" id="MF_00126"/>
    </source>
</evidence>
<feature type="short sequence motif" description="'HIGH' region" evidence="9">
    <location>
        <begin position="33"/>
        <end position="43"/>
    </location>
</feature>
<evidence type="ECO:0000256" key="2">
    <source>
        <dbReference type="ARBA" id="ARBA00022490"/>
    </source>
</evidence>
<dbReference type="SUPFAM" id="SSF50715">
    <property type="entry name" value="Ribosomal protein L25-like"/>
    <property type="match status" value="1"/>
</dbReference>
<dbReference type="InterPro" id="IPR022861">
    <property type="entry name" value="Gln_tRNA_ligase_bac"/>
</dbReference>
<evidence type="ECO:0000256" key="5">
    <source>
        <dbReference type="ARBA" id="ARBA00022840"/>
    </source>
</evidence>
<evidence type="ECO:0000259" key="13">
    <source>
        <dbReference type="Pfam" id="PF20974"/>
    </source>
</evidence>
<feature type="domain" description="Glutamyl/glutaminyl-tRNA synthetase class Ib catalytic" evidence="11">
    <location>
        <begin position="27"/>
        <end position="335"/>
    </location>
</feature>
<dbReference type="FunFam" id="2.40.240.10:FF:000001">
    <property type="entry name" value="Glutamine--tRNA ligase"/>
    <property type="match status" value="1"/>
</dbReference>
<accession>I6Z8L7</accession>
<feature type="binding site" evidence="9">
    <location>
        <position position="230"/>
    </location>
    <ligand>
        <name>ATP</name>
        <dbReference type="ChEBI" id="CHEBI:30616"/>
    </ligand>
</feature>
<comment type="similarity">
    <text evidence="1 9 10">Belongs to the class-I aminoacyl-tRNA synthetase family.</text>
</comment>
<feature type="binding site" evidence="9">
    <location>
        <begin position="267"/>
        <end position="269"/>
    </location>
    <ligand>
        <name>ATP</name>
        <dbReference type="ChEBI" id="CHEBI:30616"/>
    </ligand>
</feature>
<organism evidence="14 15">
    <name type="scientific">Melioribacter roseus (strain DSM 23840 / JCM 17771 / VKM B-2668 / P3M-2)</name>
    <dbReference type="NCBI Taxonomy" id="1191523"/>
    <lineage>
        <taxon>Bacteria</taxon>
        <taxon>Pseudomonadati</taxon>
        <taxon>Ignavibacteriota</taxon>
        <taxon>Ignavibacteria</taxon>
        <taxon>Ignavibacteriales</taxon>
        <taxon>Melioribacteraceae</taxon>
        <taxon>Melioribacter</taxon>
    </lineage>
</organism>
<dbReference type="Proteomes" id="UP000009011">
    <property type="component" value="Chromosome"/>
</dbReference>
<dbReference type="EMBL" id="CP003557">
    <property type="protein sequence ID" value="AFN75500.1"/>
    <property type="molecule type" value="Genomic_DNA"/>
</dbReference>
<evidence type="ECO:0000256" key="8">
    <source>
        <dbReference type="ARBA" id="ARBA00048270"/>
    </source>
</evidence>
<dbReference type="FunFam" id="3.90.800.10:FF:000001">
    <property type="entry name" value="Glutamine--tRNA ligase"/>
    <property type="match status" value="1"/>
</dbReference>
<feature type="binding site" evidence="9">
    <location>
        <begin position="34"/>
        <end position="36"/>
    </location>
    <ligand>
        <name>ATP</name>
        <dbReference type="ChEBI" id="CHEBI:30616"/>
    </ligand>
</feature>
<dbReference type="Gene3D" id="3.40.50.620">
    <property type="entry name" value="HUPs"/>
    <property type="match status" value="1"/>
</dbReference>
<dbReference type="InterPro" id="IPR050132">
    <property type="entry name" value="Gln/Glu-tRNA_Ligase"/>
</dbReference>
<dbReference type="AlphaFoldDB" id="I6Z8L7"/>
<evidence type="ECO:0000256" key="6">
    <source>
        <dbReference type="ARBA" id="ARBA00022917"/>
    </source>
</evidence>
<evidence type="ECO:0000313" key="14">
    <source>
        <dbReference type="EMBL" id="AFN75500.1"/>
    </source>
</evidence>
<keyword evidence="2 9" id="KW-0963">Cytoplasm</keyword>
<feature type="binding site" evidence="9">
    <location>
        <begin position="40"/>
        <end position="46"/>
    </location>
    <ligand>
        <name>ATP</name>
        <dbReference type="ChEBI" id="CHEBI:30616"/>
    </ligand>
</feature>
<dbReference type="FunFam" id="3.40.50.620:FF:000037">
    <property type="entry name" value="Glutamine--tRNA ligase cytoplasmic"/>
    <property type="match status" value="1"/>
</dbReference>
<dbReference type="Pfam" id="PF20974">
    <property type="entry name" value="tRNA-synt_1c_C2"/>
    <property type="match status" value="1"/>
</dbReference>
<evidence type="ECO:0000259" key="11">
    <source>
        <dbReference type="Pfam" id="PF00749"/>
    </source>
</evidence>
<dbReference type="HAMAP" id="MF_00126">
    <property type="entry name" value="Gln_tRNA_synth"/>
    <property type="match status" value="1"/>
</dbReference>
<dbReference type="HOGENOM" id="CLU_001882_2_3_10"/>
<dbReference type="GO" id="GO:0004819">
    <property type="term" value="F:glutamine-tRNA ligase activity"/>
    <property type="evidence" value="ECO:0007669"/>
    <property type="project" value="UniProtKB-UniRule"/>
</dbReference>
<keyword evidence="4 9" id="KW-0547">Nucleotide-binding</keyword>
<sequence length="553" mass="64318">MENEKPKNFIYEIIDEDIRTNKWGGRVHTRFPPEPNGYLHIGHAKSICLNYGIARDYNGKFNLRFDDTNPEKEETEYVESIIEDVKWLGADFEDRIFYASDYFEQMYQYAVELIKKGKAYVCDLSAEEIRKTRGTLTEPGVESPYRNRTVEENLDLFERMRKGEFPTGSKTLRAKIDMASPNLNLRDPVMYRILHAEHHRQGNKWCIYPTYDWAHGLEDSIEGITHSICTLEFENHRPLYDWFLDELNIYHPQQIEFARLNLSYTVMSKRRLLQLVKDGYVDGWDDPRMPTISGLRRRGFTPESLWNFAELVGVAKRDAMTDIALLEFAIRDDLNKRANRAMAVLDPVKVVLVNYEGEEEVEAVNNPEDPSAGTRKIKFTKELYIDRADFMEDPPKGFRRLIPGGEVRLRYAYIIKCEEVIKDDNGNIIELRCTYDPDTKSGSGASNKKVKGTIHWVSAKYAAEAEVRLYDRLFTIEDPAAEKNWLDYINPVSLKVIENAYIEPSLKDSKPGEIFQFERQGYFCVDSKYSTPEKLVFNRTVTLKDSWAKKKGQ</sequence>
<evidence type="ECO:0000256" key="7">
    <source>
        <dbReference type="ARBA" id="ARBA00023146"/>
    </source>
</evidence>
<evidence type="ECO:0000256" key="1">
    <source>
        <dbReference type="ARBA" id="ARBA00005594"/>
    </source>
</evidence>
<feature type="binding site" evidence="9">
    <location>
        <position position="211"/>
    </location>
    <ligand>
        <name>L-glutamine</name>
        <dbReference type="ChEBI" id="CHEBI:58359"/>
    </ligand>
</feature>
<dbReference type="GO" id="GO:0006425">
    <property type="term" value="P:glutaminyl-tRNA aminoacylation"/>
    <property type="evidence" value="ECO:0007669"/>
    <property type="project" value="UniProtKB-UniRule"/>
</dbReference>
<dbReference type="GO" id="GO:0006424">
    <property type="term" value="P:glutamyl-tRNA aminoacylation"/>
    <property type="evidence" value="ECO:0007669"/>
    <property type="project" value="UniProtKB-UniRule"/>
</dbReference>
<dbReference type="GO" id="GO:0005524">
    <property type="term" value="F:ATP binding"/>
    <property type="evidence" value="ECO:0007669"/>
    <property type="project" value="UniProtKB-UniRule"/>
</dbReference>
<keyword evidence="3 9" id="KW-0436">Ligase</keyword>
<dbReference type="SUPFAM" id="SSF52374">
    <property type="entry name" value="Nucleotidylyl transferase"/>
    <property type="match status" value="1"/>
</dbReference>
<dbReference type="Pfam" id="PF03950">
    <property type="entry name" value="tRNA-synt_1c_C"/>
    <property type="match status" value="1"/>
</dbReference>
<dbReference type="EC" id="6.1.1.18" evidence="9"/>
<proteinExistence type="inferred from homology"/>
<dbReference type="PATRIC" id="fig|1191523.3.peg.2398"/>
<name>I6Z8L7_MELRP</name>
<dbReference type="InterPro" id="IPR020058">
    <property type="entry name" value="Glu/Gln-tRNA-synth_Ib_cat-dom"/>
</dbReference>
<dbReference type="KEGG" id="mro:MROS_2270"/>
<comment type="catalytic activity">
    <reaction evidence="8 9">
        <text>tRNA(Gln) + L-glutamine + ATP = L-glutaminyl-tRNA(Gln) + AMP + diphosphate</text>
        <dbReference type="Rhea" id="RHEA:20121"/>
        <dbReference type="Rhea" id="RHEA-COMP:9662"/>
        <dbReference type="Rhea" id="RHEA-COMP:9681"/>
        <dbReference type="ChEBI" id="CHEBI:30616"/>
        <dbReference type="ChEBI" id="CHEBI:33019"/>
        <dbReference type="ChEBI" id="CHEBI:58359"/>
        <dbReference type="ChEBI" id="CHEBI:78442"/>
        <dbReference type="ChEBI" id="CHEBI:78521"/>
        <dbReference type="ChEBI" id="CHEBI:456215"/>
        <dbReference type="EC" id="6.1.1.18"/>
    </reaction>
</comment>
<comment type="subunit">
    <text evidence="9">Monomer.</text>
</comment>
<evidence type="ECO:0000256" key="3">
    <source>
        <dbReference type="ARBA" id="ARBA00022598"/>
    </source>
</evidence>
<dbReference type="PANTHER" id="PTHR43097:SF5">
    <property type="entry name" value="GLUTAMATE--TRNA LIGASE"/>
    <property type="match status" value="1"/>
</dbReference>
<dbReference type="InterPro" id="IPR020059">
    <property type="entry name" value="Glu/Gln-tRNA-synth_Ib_codon-bd"/>
</dbReference>
<evidence type="ECO:0000259" key="12">
    <source>
        <dbReference type="Pfam" id="PF03950"/>
    </source>
</evidence>
<keyword evidence="15" id="KW-1185">Reference proteome</keyword>
<keyword evidence="6 9" id="KW-0648">Protein biosynthesis</keyword>
<dbReference type="InterPro" id="IPR014729">
    <property type="entry name" value="Rossmann-like_a/b/a_fold"/>
</dbReference>
<keyword evidence="5 9" id="KW-0067">ATP-binding</keyword>
<reference evidence="14 15" key="1">
    <citation type="journal article" date="2013" name="PLoS ONE">
        <title>Genomic analysis of Melioribacter roseus, facultatively anaerobic organotrophic bacterium representing a novel deep lineage within Bacteriodetes/Chlorobi group.</title>
        <authorList>
            <person name="Kadnikov V.V."/>
            <person name="Mardanov A.V."/>
            <person name="Podosokorskaya O.A."/>
            <person name="Gavrilov S.N."/>
            <person name="Kublanov I.V."/>
            <person name="Beletsky A.V."/>
            <person name="Bonch-Osmolovskaya E.A."/>
            <person name="Ravin N.V."/>
        </authorList>
    </citation>
    <scope>NUCLEOTIDE SEQUENCE [LARGE SCALE GENOMIC DNA]</scope>
    <source>
        <strain evidence="15">JCM 17771 / P3M-2</strain>
    </source>
</reference>
<dbReference type="NCBIfam" id="NF011291">
    <property type="entry name" value="PRK14703.1"/>
    <property type="match status" value="1"/>
</dbReference>
<dbReference type="PANTHER" id="PTHR43097">
    <property type="entry name" value="GLUTAMINE-TRNA LIGASE"/>
    <property type="match status" value="1"/>
</dbReference>
<dbReference type="PRINTS" id="PR00987">
    <property type="entry name" value="TRNASYNTHGLU"/>
</dbReference>
<dbReference type="Pfam" id="PF00749">
    <property type="entry name" value="tRNA-synt_1c"/>
    <property type="match status" value="1"/>
</dbReference>
<dbReference type="CDD" id="cd00807">
    <property type="entry name" value="GlnRS_core"/>
    <property type="match status" value="1"/>
</dbReference>
<comment type="subcellular location">
    <subcellularLocation>
        <location evidence="9">Cytoplasm</location>
    </subcellularLocation>
</comment>
<dbReference type="OrthoDB" id="9801560at2"/>
<dbReference type="InterPro" id="IPR004514">
    <property type="entry name" value="Gln-tRNA-synth"/>
</dbReference>
<dbReference type="PROSITE" id="PS00178">
    <property type="entry name" value="AA_TRNA_LIGASE_I"/>
    <property type="match status" value="1"/>
</dbReference>
<evidence type="ECO:0000256" key="4">
    <source>
        <dbReference type="ARBA" id="ARBA00022741"/>
    </source>
</evidence>
<dbReference type="eggNOG" id="COG0008">
    <property type="taxonomic scope" value="Bacteria"/>
</dbReference>
<dbReference type="NCBIfam" id="TIGR00440">
    <property type="entry name" value="glnS"/>
    <property type="match status" value="1"/>
</dbReference>
<dbReference type="FunFam" id="1.10.1160.10:FF:000001">
    <property type="entry name" value="Glutamine--tRNA ligase"/>
    <property type="match status" value="1"/>
</dbReference>
<dbReference type="GO" id="GO:0005829">
    <property type="term" value="C:cytosol"/>
    <property type="evidence" value="ECO:0007669"/>
    <property type="project" value="TreeGrafter"/>
</dbReference>
<feature type="domain" description="tRNA synthetases class I (E and Q) anti-codon binding" evidence="13">
    <location>
        <begin position="453"/>
        <end position="526"/>
    </location>
</feature>
<feature type="short sequence motif" description="'KMSKS' region" evidence="9">
    <location>
        <begin position="266"/>
        <end position="270"/>
    </location>
</feature>
<dbReference type="InterPro" id="IPR001412">
    <property type="entry name" value="aa-tRNA-synth_I_CS"/>
</dbReference>
<evidence type="ECO:0000313" key="15">
    <source>
        <dbReference type="Proteomes" id="UP000009011"/>
    </source>
</evidence>
<evidence type="ECO:0000256" key="10">
    <source>
        <dbReference type="RuleBase" id="RU363037"/>
    </source>
</evidence>
<dbReference type="RefSeq" id="WP_014856932.1">
    <property type="nucleotide sequence ID" value="NC_018178.1"/>
</dbReference>
<keyword evidence="7 9" id="KW-0030">Aminoacyl-tRNA synthetase</keyword>
<dbReference type="STRING" id="1191523.MROS_2270"/>
<feature type="domain" description="Glutamyl/glutaminyl-tRNA synthetase class Ib anti-codon binding" evidence="12">
    <location>
        <begin position="338"/>
        <end position="436"/>
    </location>
</feature>
<feature type="binding site" evidence="9">
    <location>
        <begin position="259"/>
        <end position="260"/>
    </location>
    <ligand>
        <name>ATP</name>
        <dbReference type="ChEBI" id="CHEBI:30616"/>
    </ligand>
</feature>
<dbReference type="InterPro" id="IPR049437">
    <property type="entry name" value="tRNA-synt_1c_C2"/>
</dbReference>
<dbReference type="Gene3D" id="2.40.240.10">
    <property type="entry name" value="Ribosomal Protein L25, Chain P"/>
    <property type="match status" value="2"/>
</dbReference>
<dbReference type="InterPro" id="IPR000924">
    <property type="entry name" value="Glu/Gln-tRNA-synth"/>
</dbReference>
<dbReference type="InterPro" id="IPR011035">
    <property type="entry name" value="Ribosomal_bL25/Gln-tRNA_synth"/>
</dbReference>
<dbReference type="InterPro" id="IPR020056">
    <property type="entry name" value="Rbsml_bL25/Gln-tRNA_synth_N"/>
</dbReference>
<gene>
    <name evidence="9" type="primary">glnS</name>
    <name evidence="14" type="ordered locus">MROS_2270</name>
</gene>
<comment type="caution">
    <text evidence="9">Lacks conserved residue(s) required for the propagation of feature annotation.</text>
</comment>
<feature type="binding site" evidence="9">
    <location>
        <position position="66"/>
    </location>
    <ligand>
        <name>L-glutamine</name>
        <dbReference type="ChEBI" id="CHEBI:58359"/>
    </ligand>
</feature>